<keyword evidence="1 2" id="KW-0732">Signal</keyword>
<comment type="caution">
    <text evidence="4">The sequence shown here is derived from an EMBL/GenBank/DDBJ whole genome shotgun (WGS) entry which is preliminary data.</text>
</comment>
<reference evidence="4 5" key="1">
    <citation type="submission" date="2018-11" db="EMBL/GenBank/DDBJ databases">
        <title>Flavobacterium sp. nov., YIM 102796 draft genome.</title>
        <authorList>
            <person name="Li G."/>
            <person name="Jiang Y."/>
        </authorList>
    </citation>
    <scope>NUCLEOTIDE SEQUENCE [LARGE SCALE GENOMIC DNA]</scope>
    <source>
        <strain evidence="4 5">YIM 102796</strain>
    </source>
</reference>
<sequence>MKKIAKHFTILYVFFMSFTTQAQTFFTEDFNSYPIGHLNTNYDNTTPGHGGWLVSRNLSSLATGMITAEAGKGNVLTITTNSTTSDGCGFTQEEGFLNTLWNNRTPGNNIFKFEYEFYGGGTFNFGGNVKISYKAGSSTLTNIAFQSMSNLNRILGGYLENTSSKSITLKSYTASTFPYNMWIKAEMFVDFNANNVYFYIPILNLQATAPFNHNYIPGNLYFGAGNLNTTSTVKIDNIKVSGLKTLPPYILSANEQLAAKFNMYPNPATNVVNITNAENMLVQQVTVYDIAGKQLSTQSFNNQTEIQLNVENLASGTYMLYLQTTEGIAVKKLVKK</sequence>
<dbReference type="Pfam" id="PF18962">
    <property type="entry name" value="Por_Secre_tail"/>
    <property type="match status" value="1"/>
</dbReference>
<keyword evidence="5" id="KW-1185">Reference proteome</keyword>
<evidence type="ECO:0000313" key="4">
    <source>
        <dbReference type="EMBL" id="RRA96492.1"/>
    </source>
</evidence>
<feature type="signal peptide" evidence="2">
    <location>
        <begin position="1"/>
        <end position="22"/>
    </location>
</feature>
<dbReference type="Proteomes" id="UP000268372">
    <property type="component" value="Unassembled WGS sequence"/>
</dbReference>
<accession>A0A3P1B6X6</accession>
<dbReference type="EMBL" id="RQTJ01000003">
    <property type="protein sequence ID" value="RRA96492.1"/>
    <property type="molecule type" value="Genomic_DNA"/>
</dbReference>
<dbReference type="InterPro" id="IPR026444">
    <property type="entry name" value="Secre_tail"/>
</dbReference>
<proteinExistence type="predicted"/>
<evidence type="ECO:0000256" key="1">
    <source>
        <dbReference type="ARBA" id="ARBA00022729"/>
    </source>
</evidence>
<dbReference type="AlphaFoldDB" id="A0A3P1B6X6"/>
<organism evidence="4 5">
    <name type="scientific">Paenimyroides viscosum</name>
    <dbReference type="NCBI Taxonomy" id="2488729"/>
    <lineage>
        <taxon>Bacteria</taxon>
        <taxon>Pseudomonadati</taxon>
        <taxon>Bacteroidota</taxon>
        <taxon>Flavobacteriia</taxon>
        <taxon>Flavobacteriales</taxon>
        <taxon>Flavobacteriaceae</taxon>
        <taxon>Paenimyroides</taxon>
    </lineage>
</organism>
<evidence type="ECO:0000313" key="5">
    <source>
        <dbReference type="Proteomes" id="UP000268372"/>
    </source>
</evidence>
<dbReference type="NCBIfam" id="TIGR04183">
    <property type="entry name" value="Por_Secre_tail"/>
    <property type="match status" value="1"/>
</dbReference>
<protein>
    <submittedName>
        <fullName evidence="4">T9SS C-terminal target domain-containing protein</fullName>
    </submittedName>
</protein>
<dbReference type="RefSeq" id="WP_124898347.1">
    <property type="nucleotide sequence ID" value="NZ_RQTJ01000003.1"/>
</dbReference>
<feature type="domain" description="Secretion system C-terminal sorting" evidence="3">
    <location>
        <begin position="263"/>
        <end position="334"/>
    </location>
</feature>
<gene>
    <name evidence="4" type="ORF">EG242_02530</name>
</gene>
<evidence type="ECO:0000259" key="3">
    <source>
        <dbReference type="Pfam" id="PF18962"/>
    </source>
</evidence>
<dbReference type="OrthoDB" id="849076at2"/>
<evidence type="ECO:0000256" key="2">
    <source>
        <dbReference type="SAM" id="SignalP"/>
    </source>
</evidence>
<name>A0A3P1B6X6_9FLAO</name>
<feature type="chain" id="PRO_5018333253" evidence="2">
    <location>
        <begin position="23"/>
        <end position="336"/>
    </location>
</feature>